<evidence type="ECO:0000313" key="1">
    <source>
        <dbReference type="EMBL" id="SEO93643.1"/>
    </source>
</evidence>
<reference evidence="1 2" key="1">
    <citation type="submission" date="2016-10" db="EMBL/GenBank/DDBJ databases">
        <authorList>
            <person name="de Groot N.N."/>
        </authorList>
    </citation>
    <scope>NUCLEOTIDE SEQUENCE [LARGE SCALE GENOMIC DNA]</scope>
    <source>
        <strain evidence="1 2">CGMCC 1.6291</strain>
    </source>
</reference>
<dbReference type="STRING" id="406100.SAMN04488052_104419"/>
<evidence type="ECO:0000313" key="2">
    <source>
        <dbReference type="Proteomes" id="UP000199657"/>
    </source>
</evidence>
<keyword evidence="2" id="KW-1185">Reference proteome</keyword>
<proteinExistence type="predicted"/>
<dbReference type="Proteomes" id="UP000199657">
    <property type="component" value="Unassembled WGS sequence"/>
</dbReference>
<accession>A0A1H8TSY0</accession>
<dbReference type="AlphaFoldDB" id="A0A1H8TSY0"/>
<protein>
    <submittedName>
        <fullName evidence="1">Uncharacterized protein</fullName>
    </submittedName>
</protein>
<sequence>MAMAEVMGKQRLEEENRAYRSTGGVSENNRCLGFRPAFKDAETGTVYPSLNASGAPCPFHCLDGLPPEVVTERSESGHVTCVKTSLEAGFERQGEFFTRAQAADLVARGE</sequence>
<organism evidence="1 2">
    <name type="scientific">Aquisalimonas asiatica</name>
    <dbReference type="NCBI Taxonomy" id="406100"/>
    <lineage>
        <taxon>Bacteria</taxon>
        <taxon>Pseudomonadati</taxon>
        <taxon>Pseudomonadota</taxon>
        <taxon>Gammaproteobacteria</taxon>
        <taxon>Chromatiales</taxon>
        <taxon>Ectothiorhodospiraceae</taxon>
        <taxon>Aquisalimonas</taxon>
    </lineage>
</organism>
<dbReference type="EMBL" id="FOEG01000004">
    <property type="protein sequence ID" value="SEO93643.1"/>
    <property type="molecule type" value="Genomic_DNA"/>
</dbReference>
<gene>
    <name evidence="1" type="ORF">SAMN04488052_104419</name>
</gene>
<dbReference type="RefSeq" id="WP_245754020.1">
    <property type="nucleotide sequence ID" value="NZ_FOEG01000004.1"/>
</dbReference>
<name>A0A1H8TSY0_9GAMM</name>